<evidence type="ECO:0000313" key="2">
    <source>
        <dbReference type="Proteomes" id="UP000632125"/>
    </source>
</evidence>
<organism evidence="1 2">
    <name type="scientific">Paenibacillus arenilitoris</name>
    <dbReference type="NCBI Taxonomy" id="2772299"/>
    <lineage>
        <taxon>Bacteria</taxon>
        <taxon>Bacillati</taxon>
        <taxon>Bacillota</taxon>
        <taxon>Bacilli</taxon>
        <taxon>Bacillales</taxon>
        <taxon>Paenibacillaceae</taxon>
        <taxon>Paenibacillus</taxon>
    </lineage>
</organism>
<dbReference type="RefSeq" id="WP_190858708.1">
    <property type="nucleotide sequence ID" value="NZ_JACXIY010000005.1"/>
</dbReference>
<name>A0A927CHY7_9BACL</name>
<comment type="caution">
    <text evidence="1">The sequence shown here is derived from an EMBL/GenBank/DDBJ whole genome shotgun (WGS) entry which is preliminary data.</text>
</comment>
<dbReference type="Proteomes" id="UP000632125">
    <property type="component" value="Unassembled WGS sequence"/>
</dbReference>
<sequence length="216" mass="23461">MTSSIRRIRGIERTAAYAPIQAILPYAHSPYREGDPQLPQSAKHDMNRTFRLAAAAASEWIRAAQGARLELDELAREPDRGRIGGRTADLLNRLEQAHGRHAAYLLPELWAVVELSLVHPGAKAIGLRRGATDGAWSADAAGSYGAERLRGIERLLLGADGLLGGIKHALTYADGVKTADLLRSRLTDTLPYAVYYGAAQCFWPLPCAGLLLNRTV</sequence>
<dbReference type="EMBL" id="JACXIY010000005">
    <property type="protein sequence ID" value="MBD2867849.1"/>
    <property type="molecule type" value="Genomic_DNA"/>
</dbReference>
<keyword evidence="2" id="KW-1185">Reference proteome</keyword>
<evidence type="ECO:0000313" key="1">
    <source>
        <dbReference type="EMBL" id="MBD2867849.1"/>
    </source>
</evidence>
<dbReference type="AlphaFoldDB" id="A0A927CHY7"/>
<protein>
    <submittedName>
        <fullName evidence="1">Uncharacterized protein</fullName>
    </submittedName>
</protein>
<reference evidence="1" key="1">
    <citation type="submission" date="2020-09" db="EMBL/GenBank/DDBJ databases">
        <title>A novel bacterium of genus Paenibacillus, isolated from South China Sea.</title>
        <authorList>
            <person name="Huang H."/>
            <person name="Mo K."/>
            <person name="Hu Y."/>
        </authorList>
    </citation>
    <scope>NUCLEOTIDE SEQUENCE</scope>
    <source>
        <strain evidence="1">IB182493</strain>
    </source>
</reference>
<proteinExistence type="predicted"/>
<gene>
    <name evidence="1" type="ORF">IDH41_04605</name>
</gene>
<accession>A0A927CHY7</accession>